<evidence type="ECO:0000313" key="1">
    <source>
        <dbReference type="EMBL" id="OCK84066.1"/>
    </source>
</evidence>
<accession>A0A8E2EHJ8</accession>
<proteinExistence type="predicted"/>
<name>A0A8E2EHJ8_9PEZI</name>
<protein>
    <submittedName>
        <fullName evidence="1">Uncharacterized protein</fullName>
    </submittedName>
</protein>
<dbReference type="EMBL" id="KV744845">
    <property type="protein sequence ID" value="OCK84066.1"/>
    <property type="molecule type" value="Genomic_DNA"/>
</dbReference>
<sequence length="326" mass="36565">MPIRRAKTTITPTNPAAKRTGVFAANFRPPEYVDNSTLPTPRAPVDRGTYATPSLNKDLEYFHAIAAGEYKGAEPAEDPMLVLNLFRSTLTHILPIAERLTLGQAQGAPYYALNTTPSTTSHDEFNTLVVTRRNPVDAFYSDACIAEIKPKLNLTVPGTRCVAVLKRANEEYILSYGDKATLGSIGDCFGLYHKAKNVHGIEDKSAEVPLAFLYPDDGWRTLEEMADQRGIIWAKRPAWKVYEDGSVGTDHEDPRKVEGKLAYLDFQQRWPQFVSRDRNAHAIMDVLATSFFVVMTVLSRKERMIQELGSLPAYEPRRDDKGAYMY</sequence>
<dbReference type="Proteomes" id="UP000250266">
    <property type="component" value="Unassembled WGS sequence"/>
</dbReference>
<dbReference type="AlphaFoldDB" id="A0A8E2EHJ8"/>
<organism evidence="1 2">
    <name type="scientific">Lepidopterella palustris CBS 459.81</name>
    <dbReference type="NCBI Taxonomy" id="1314670"/>
    <lineage>
        <taxon>Eukaryota</taxon>
        <taxon>Fungi</taxon>
        <taxon>Dikarya</taxon>
        <taxon>Ascomycota</taxon>
        <taxon>Pezizomycotina</taxon>
        <taxon>Dothideomycetes</taxon>
        <taxon>Pleosporomycetidae</taxon>
        <taxon>Mytilinidiales</taxon>
        <taxon>Argynnaceae</taxon>
        <taxon>Lepidopterella</taxon>
    </lineage>
</organism>
<evidence type="ECO:0000313" key="2">
    <source>
        <dbReference type="Proteomes" id="UP000250266"/>
    </source>
</evidence>
<dbReference type="OrthoDB" id="4150821at2759"/>
<reference evidence="1 2" key="1">
    <citation type="journal article" date="2016" name="Nat. Commun.">
        <title>Ectomycorrhizal ecology is imprinted in the genome of the dominant symbiotic fungus Cenococcum geophilum.</title>
        <authorList>
            <consortium name="DOE Joint Genome Institute"/>
            <person name="Peter M."/>
            <person name="Kohler A."/>
            <person name="Ohm R.A."/>
            <person name="Kuo A."/>
            <person name="Krutzmann J."/>
            <person name="Morin E."/>
            <person name="Arend M."/>
            <person name="Barry K.W."/>
            <person name="Binder M."/>
            <person name="Choi C."/>
            <person name="Clum A."/>
            <person name="Copeland A."/>
            <person name="Grisel N."/>
            <person name="Haridas S."/>
            <person name="Kipfer T."/>
            <person name="LaButti K."/>
            <person name="Lindquist E."/>
            <person name="Lipzen A."/>
            <person name="Maire R."/>
            <person name="Meier B."/>
            <person name="Mihaltcheva S."/>
            <person name="Molinier V."/>
            <person name="Murat C."/>
            <person name="Poggeler S."/>
            <person name="Quandt C.A."/>
            <person name="Sperisen C."/>
            <person name="Tritt A."/>
            <person name="Tisserant E."/>
            <person name="Crous P.W."/>
            <person name="Henrissat B."/>
            <person name="Nehls U."/>
            <person name="Egli S."/>
            <person name="Spatafora J.W."/>
            <person name="Grigoriev I.V."/>
            <person name="Martin F.M."/>
        </authorList>
    </citation>
    <scope>NUCLEOTIDE SEQUENCE [LARGE SCALE GENOMIC DNA]</scope>
    <source>
        <strain evidence="1 2">CBS 459.81</strain>
    </source>
</reference>
<gene>
    <name evidence="1" type="ORF">K432DRAFT_463240</name>
</gene>
<keyword evidence="2" id="KW-1185">Reference proteome</keyword>